<name>A0A2G3DVI1_9FIRM</name>
<sequence>MSISPLNFNGMIQNTNEVSHTHSAEDQKPLLQQENLTHEVDKQQEQQAKQVNNLYKSEQSESKYDREGSGKGYQGNKNRKPTNPKDKKEETEMTADGKIFQKPSSSFDMRV</sequence>
<dbReference type="RefSeq" id="WP_090150799.1">
    <property type="nucleotide sequence ID" value="NZ_PDYF01000011.1"/>
</dbReference>
<comment type="caution">
    <text evidence="2">The sequence shown here is derived from an EMBL/GenBank/DDBJ whole genome shotgun (WGS) entry which is preliminary data.</text>
</comment>
<evidence type="ECO:0000313" key="5">
    <source>
        <dbReference type="Proteomes" id="UP000225889"/>
    </source>
</evidence>
<feature type="compositionally biased region" description="Polar residues" evidence="1">
    <location>
        <begin position="1"/>
        <end position="18"/>
    </location>
</feature>
<evidence type="ECO:0000313" key="3">
    <source>
        <dbReference type="EMBL" id="PHU40019.1"/>
    </source>
</evidence>
<reference evidence="2" key="1">
    <citation type="submission" date="2017-10" db="EMBL/GenBank/DDBJ databases">
        <title>Resolving the taxonomy of Roseburia spp., Eubacterium rectale and Agathobacter spp. through phylogenomic analysis.</title>
        <authorList>
            <person name="Sheridan P.O."/>
            <person name="Walker A.W."/>
            <person name="Duncan S.H."/>
            <person name="Scott K.P."/>
            <person name="Toole P.W.O."/>
            <person name="Luis P."/>
            <person name="Flint H.J."/>
        </authorList>
    </citation>
    <scope>NUCLEOTIDE SEQUENCE [LARGE SCALE GENOMIC DNA]</scope>
    <source>
        <strain evidence="3">JK10</strain>
        <strain evidence="2">JK626</strain>
    </source>
</reference>
<dbReference type="EMBL" id="PDYH01000033">
    <property type="protein sequence ID" value="PHU40019.1"/>
    <property type="molecule type" value="Genomic_DNA"/>
</dbReference>
<dbReference type="AlphaFoldDB" id="A0A2G3DVI1"/>
<proteinExistence type="predicted"/>
<dbReference type="Proteomes" id="UP000225889">
    <property type="component" value="Unassembled WGS sequence"/>
</dbReference>
<feature type="compositionally biased region" description="Basic and acidic residues" evidence="1">
    <location>
        <begin position="19"/>
        <end position="28"/>
    </location>
</feature>
<dbReference type="EMBL" id="PDYF01000011">
    <property type="protein sequence ID" value="PHU34903.1"/>
    <property type="molecule type" value="Genomic_DNA"/>
</dbReference>
<reference evidence="2" key="2">
    <citation type="submission" date="2017-10" db="EMBL/GenBank/DDBJ databases">
        <authorList>
            <person name="Banno H."/>
            <person name="Chua N.-H."/>
        </authorList>
    </citation>
    <scope>NUCLEOTIDE SEQUENCE [LARGE SCALE GENOMIC DNA]</scope>
    <source>
        <strain evidence="3">JK10</strain>
        <strain evidence="2">JK626</strain>
    </source>
</reference>
<organism evidence="2 5">
    <name type="scientific">Pseudobutyrivibrio ruminis</name>
    <dbReference type="NCBI Taxonomy" id="46206"/>
    <lineage>
        <taxon>Bacteria</taxon>
        <taxon>Bacillati</taxon>
        <taxon>Bacillota</taxon>
        <taxon>Clostridia</taxon>
        <taxon>Lachnospirales</taxon>
        <taxon>Lachnospiraceae</taxon>
        <taxon>Pseudobutyrivibrio</taxon>
    </lineage>
</organism>
<feature type="compositionally biased region" description="Polar residues" evidence="1">
    <location>
        <begin position="102"/>
        <end position="111"/>
    </location>
</feature>
<dbReference type="Proteomes" id="UP000224317">
    <property type="component" value="Unassembled WGS sequence"/>
</dbReference>
<evidence type="ECO:0000313" key="4">
    <source>
        <dbReference type="Proteomes" id="UP000224317"/>
    </source>
</evidence>
<evidence type="ECO:0000256" key="1">
    <source>
        <dbReference type="SAM" id="MobiDB-lite"/>
    </source>
</evidence>
<feature type="region of interest" description="Disordered" evidence="1">
    <location>
        <begin position="1"/>
        <end position="111"/>
    </location>
</feature>
<feature type="compositionally biased region" description="Polar residues" evidence="1">
    <location>
        <begin position="45"/>
        <end position="57"/>
    </location>
</feature>
<accession>A0A2G3DVI1</accession>
<feature type="compositionally biased region" description="Basic and acidic residues" evidence="1">
    <location>
        <begin position="58"/>
        <end position="69"/>
    </location>
</feature>
<evidence type="ECO:0000313" key="2">
    <source>
        <dbReference type="EMBL" id="PHU34903.1"/>
    </source>
</evidence>
<keyword evidence="4" id="KW-1185">Reference proteome</keyword>
<protein>
    <submittedName>
        <fullName evidence="2">Uncharacterized protein</fullName>
    </submittedName>
</protein>
<gene>
    <name evidence="3" type="ORF">CSX00_08940</name>
    <name evidence="2" type="ORF">CSX01_06085</name>
</gene>